<dbReference type="AlphaFoldDB" id="A0AAJ5WXF7"/>
<evidence type="ECO:0000313" key="2">
    <source>
        <dbReference type="EMBL" id="WEK36105.1"/>
    </source>
</evidence>
<accession>A0AAJ5WXF7</accession>
<protein>
    <submittedName>
        <fullName evidence="2">Uncharacterized protein</fullName>
    </submittedName>
</protein>
<organism evidence="2 3">
    <name type="scientific">Candidatus Pseudobacter hemicellulosilyticus</name>
    <dbReference type="NCBI Taxonomy" id="3121375"/>
    <lineage>
        <taxon>Bacteria</taxon>
        <taxon>Pseudomonadati</taxon>
        <taxon>Bacteroidota</taxon>
        <taxon>Chitinophagia</taxon>
        <taxon>Chitinophagales</taxon>
        <taxon>Chitinophagaceae</taxon>
        <taxon>Pseudobacter</taxon>
    </lineage>
</organism>
<name>A0AAJ5WXF7_9BACT</name>
<dbReference type="EMBL" id="CP119311">
    <property type="protein sequence ID" value="WEK36105.1"/>
    <property type="molecule type" value="Genomic_DNA"/>
</dbReference>
<reference evidence="2" key="1">
    <citation type="submission" date="2023-03" db="EMBL/GenBank/DDBJ databases">
        <title>Andean soil-derived lignocellulolytic bacterial consortium as a source of novel taxa and putative plastic-active enzymes.</title>
        <authorList>
            <person name="Diaz-Garcia L."/>
            <person name="Chuvochina M."/>
            <person name="Feuerriegel G."/>
            <person name="Bunk B."/>
            <person name="Sproer C."/>
            <person name="Streit W.R."/>
            <person name="Rodriguez L.M."/>
            <person name="Overmann J."/>
            <person name="Jimenez D.J."/>
        </authorList>
    </citation>
    <scope>NUCLEOTIDE SEQUENCE</scope>
    <source>
        <strain evidence="2">MAG 7</strain>
    </source>
</reference>
<feature type="compositionally biased region" description="Basic and acidic residues" evidence="1">
    <location>
        <begin position="141"/>
        <end position="151"/>
    </location>
</feature>
<sequence>MDRMENNSTYMTEAMEEFAAALVAKGYWNFVEIGDTGIAFLPDQMRLHTVMPEVMQATHGMFPIELKSKIFVSENLSNFVTCSFKLYRDRVYEAYRVDMRIMNHQLSSVSFVELRQESLPLTIIPTCSQSIRLVNHPLKIQPKEERPEPSRRQQQHRGMR</sequence>
<evidence type="ECO:0000256" key="1">
    <source>
        <dbReference type="SAM" id="MobiDB-lite"/>
    </source>
</evidence>
<dbReference type="Proteomes" id="UP001220610">
    <property type="component" value="Chromosome"/>
</dbReference>
<feature type="region of interest" description="Disordered" evidence="1">
    <location>
        <begin position="138"/>
        <end position="160"/>
    </location>
</feature>
<proteinExistence type="predicted"/>
<gene>
    <name evidence="2" type="ORF">P0Y53_01205</name>
</gene>
<evidence type="ECO:0000313" key="3">
    <source>
        <dbReference type="Proteomes" id="UP001220610"/>
    </source>
</evidence>